<name>A0A915L7S0_ROMCU</name>
<evidence type="ECO:0000313" key="1">
    <source>
        <dbReference type="Proteomes" id="UP000887565"/>
    </source>
</evidence>
<keyword evidence="1" id="KW-1185">Reference proteome</keyword>
<organism evidence="1 2">
    <name type="scientific">Romanomermis culicivorax</name>
    <name type="common">Nematode worm</name>
    <dbReference type="NCBI Taxonomy" id="13658"/>
    <lineage>
        <taxon>Eukaryota</taxon>
        <taxon>Metazoa</taxon>
        <taxon>Ecdysozoa</taxon>
        <taxon>Nematoda</taxon>
        <taxon>Enoplea</taxon>
        <taxon>Dorylaimia</taxon>
        <taxon>Mermithida</taxon>
        <taxon>Mermithoidea</taxon>
        <taxon>Mermithidae</taxon>
        <taxon>Romanomermis</taxon>
    </lineage>
</organism>
<proteinExistence type="predicted"/>
<accession>A0A915L7S0</accession>
<dbReference type="AlphaFoldDB" id="A0A915L7S0"/>
<dbReference type="WBParaSite" id="nRc.2.0.1.t47160-RA">
    <property type="protein sequence ID" value="nRc.2.0.1.t47160-RA"/>
    <property type="gene ID" value="nRc.2.0.1.g47160"/>
</dbReference>
<reference evidence="2" key="1">
    <citation type="submission" date="2022-11" db="UniProtKB">
        <authorList>
            <consortium name="WormBaseParasite"/>
        </authorList>
    </citation>
    <scope>IDENTIFICATION</scope>
</reference>
<sequence>MDRWQHTRREKVPSSCKVLAAQQQYRMIRFAVVLQQDSLNISGVWGQREWCILRVRHPRIDEASSSVIGLDQTRRVVQSAGFAEEQGKMGSLDSMDAIGFFGPNTRNPSQDESGNVGGNRPPGFVHNEGSCLLGGNDVRLLSHFVQCEIKLLIIYIAWEQFIEHHWFMIGQIPVGCSGCNLKIVEMGGRF</sequence>
<dbReference type="Proteomes" id="UP000887565">
    <property type="component" value="Unplaced"/>
</dbReference>
<evidence type="ECO:0000313" key="2">
    <source>
        <dbReference type="WBParaSite" id="nRc.2.0.1.t47160-RA"/>
    </source>
</evidence>
<protein>
    <submittedName>
        <fullName evidence="2">Uncharacterized protein</fullName>
    </submittedName>
</protein>